<comment type="catalytic activity">
    <reaction evidence="7 8">
        <text>D-ribulose 5-phosphate + ATP = D-ribulose 1,5-bisphosphate + ADP + H(+)</text>
        <dbReference type="Rhea" id="RHEA:19365"/>
        <dbReference type="ChEBI" id="CHEBI:15378"/>
        <dbReference type="ChEBI" id="CHEBI:30616"/>
        <dbReference type="ChEBI" id="CHEBI:57870"/>
        <dbReference type="ChEBI" id="CHEBI:58121"/>
        <dbReference type="ChEBI" id="CHEBI:456216"/>
        <dbReference type="EC" id="2.7.1.19"/>
    </reaction>
</comment>
<keyword evidence="11" id="KW-1185">Reference proteome</keyword>
<feature type="domain" description="Phosphoribulokinase/uridine kinase" evidence="9">
    <location>
        <begin position="7"/>
        <end position="215"/>
    </location>
</feature>
<evidence type="ECO:0000256" key="1">
    <source>
        <dbReference type="ARBA" id="ARBA00009719"/>
    </source>
</evidence>
<dbReference type="GO" id="GO:0008974">
    <property type="term" value="F:phosphoribulokinase activity"/>
    <property type="evidence" value="ECO:0007669"/>
    <property type="project" value="UniProtKB-EC"/>
</dbReference>
<dbReference type="Gene3D" id="3.40.50.300">
    <property type="entry name" value="P-loop containing nucleotide triphosphate hydrolases"/>
    <property type="match status" value="1"/>
</dbReference>
<gene>
    <name evidence="10" type="ORF">EXE63_25610</name>
</gene>
<keyword evidence="4" id="KW-0547">Nucleotide-binding</keyword>
<dbReference type="RefSeq" id="WP_149442813.1">
    <property type="nucleotide sequence ID" value="NZ_CBCSDT010000004.1"/>
</dbReference>
<keyword evidence="6" id="KW-0067">ATP-binding</keyword>
<comment type="similarity">
    <text evidence="1 8">Belongs to the phosphoribulokinase family.</text>
</comment>
<evidence type="ECO:0000256" key="6">
    <source>
        <dbReference type="ARBA" id="ARBA00022840"/>
    </source>
</evidence>
<dbReference type="EC" id="2.7.1.19" evidence="2 8"/>
<evidence type="ECO:0000256" key="5">
    <source>
        <dbReference type="ARBA" id="ARBA00022777"/>
    </source>
</evidence>
<evidence type="ECO:0000256" key="3">
    <source>
        <dbReference type="ARBA" id="ARBA00022679"/>
    </source>
</evidence>
<dbReference type="InterPro" id="IPR006082">
    <property type="entry name" value="PRK"/>
</dbReference>
<evidence type="ECO:0000259" key="9">
    <source>
        <dbReference type="Pfam" id="PF00485"/>
    </source>
</evidence>
<protein>
    <recommendedName>
        <fullName evidence="2 8">Phosphoribulokinase</fullName>
        <ecNumber evidence="2 8">2.7.1.19</ecNumber>
    </recommendedName>
</protein>
<evidence type="ECO:0000256" key="8">
    <source>
        <dbReference type="RuleBase" id="RU004082"/>
    </source>
</evidence>
<proteinExistence type="inferred from homology"/>
<keyword evidence="5 10" id="KW-0418">Kinase</keyword>
<dbReference type="GO" id="GO:0005524">
    <property type="term" value="F:ATP binding"/>
    <property type="evidence" value="ECO:0007669"/>
    <property type="project" value="UniProtKB-KW"/>
</dbReference>
<dbReference type="SUPFAM" id="SSF52540">
    <property type="entry name" value="P-loop containing nucleoside triphosphate hydrolases"/>
    <property type="match status" value="1"/>
</dbReference>
<name>A0A6H0S9P3_9MYCO</name>
<dbReference type="EMBL" id="CP038799">
    <property type="protein sequence ID" value="QIV83880.1"/>
    <property type="molecule type" value="Genomic_DNA"/>
</dbReference>
<sequence length="294" mass="33508">MSRIHPIVSVTGSSGAGTTSVMRTFQQIFRREGVNVAYVEGDSFHRFDRLEMKAEIAEAYARGDHTFSHFGPASNLFEELEDLFRNYSEQGTGKFRKYLHDDAEAEPYGQEPGTFTSWEEISPDTDVLFYEGLHGAVVTDTVNVAQHADLRIGVVPVINLEWIQKLHRDRVVRGYTSEAVTDTILRRMPDYVNYICPQFSHTDVNFQRVPVVDTSNPFIARSIPSADESMLIIRFRDPHGIDFPYLLDMLHDSFMSRPNTIVCPGGKMDLAMQLIFTPMILRIVERRKAELVAR</sequence>
<evidence type="ECO:0000313" key="10">
    <source>
        <dbReference type="EMBL" id="QIV83880.1"/>
    </source>
</evidence>
<dbReference type="AlphaFoldDB" id="A0A6H0S9P3"/>
<reference evidence="10 11" key="1">
    <citation type="submission" date="2019-04" db="EMBL/GenBank/DDBJ databases">
        <title>Draft, Whole-Genome Sequence of the Anthracene-degrading Mycobacterium frederiksbergense LB501T, Isolated from a Polycyclic Aromatic Hydrocarbon (PAH)-Contaminated Soil.</title>
        <authorList>
            <person name="Augelletti F."/>
        </authorList>
    </citation>
    <scope>NUCLEOTIDE SEQUENCE [LARGE SCALE GENOMIC DNA]</scope>
    <source>
        <strain evidence="10 11">LB 501T</strain>
    </source>
</reference>
<evidence type="ECO:0000313" key="11">
    <source>
        <dbReference type="Proteomes" id="UP000501849"/>
    </source>
</evidence>
<dbReference type="PROSITE" id="PS00567">
    <property type="entry name" value="PHOSPHORIBULOKINASE"/>
    <property type="match status" value="1"/>
</dbReference>
<dbReference type="InterPro" id="IPR027417">
    <property type="entry name" value="P-loop_NTPase"/>
</dbReference>
<dbReference type="Pfam" id="PF00485">
    <property type="entry name" value="PRK"/>
    <property type="match status" value="1"/>
</dbReference>
<dbReference type="Proteomes" id="UP000501849">
    <property type="component" value="Chromosome"/>
</dbReference>
<evidence type="ECO:0000256" key="4">
    <source>
        <dbReference type="ARBA" id="ARBA00022741"/>
    </source>
</evidence>
<dbReference type="KEGG" id="mfre:EXE63_25610"/>
<accession>A0A6H0S9P3</accession>
<keyword evidence="3 10" id="KW-0808">Transferase</keyword>
<dbReference type="InterPro" id="IPR006083">
    <property type="entry name" value="PRK/URK"/>
</dbReference>
<organism evidence="10 11">
    <name type="scientific">Mycolicibacterium frederiksbergense</name>
    <dbReference type="NCBI Taxonomy" id="117567"/>
    <lineage>
        <taxon>Bacteria</taxon>
        <taxon>Bacillati</taxon>
        <taxon>Actinomycetota</taxon>
        <taxon>Actinomycetes</taxon>
        <taxon>Mycobacteriales</taxon>
        <taxon>Mycobacteriaceae</taxon>
        <taxon>Mycolicibacterium</taxon>
    </lineage>
</organism>
<evidence type="ECO:0000256" key="7">
    <source>
        <dbReference type="ARBA" id="ARBA00047663"/>
    </source>
</evidence>
<dbReference type="GO" id="GO:0005975">
    <property type="term" value="P:carbohydrate metabolic process"/>
    <property type="evidence" value="ECO:0007669"/>
    <property type="project" value="InterPro"/>
</dbReference>
<evidence type="ECO:0000256" key="2">
    <source>
        <dbReference type="ARBA" id="ARBA00012042"/>
    </source>
</evidence>
<dbReference type="NCBIfam" id="NF011997">
    <property type="entry name" value="PRK15453.1"/>
    <property type="match status" value="1"/>
</dbReference>
<dbReference type="PRINTS" id="PR00478">
    <property type="entry name" value="PHRIBLKINASE"/>
</dbReference>